<reference evidence="5" key="2">
    <citation type="submission" date="2021-05" db="UniProtKB">
        <authorList>
            <consortium name="EnsemblPlants"/>
        </authorList>
    </citation>
    <scope>IDENTIFICATION</scope>
    <source>
        <strain evidence="5">subsp. malaccensis</strain>
    </source>
</reference>
<organism evidence="5 6">
    <name type="scientific">Musa acuminata subsp. malaccensis</name>
    <name type="common">Wild banana</name>
    <name type="synonym">Musa malaccensis</name>
    <dbReference type="NCBI Taxonomy" id="214687"/>
    <lineage>
        <taxon>Eukaryota</taxon>
        <taxon>Viridiplantae</taxon>
        <taxon>Streptophyta</taxon>
        <taxon>Embryophyta</taxon>
        <taxon>Tracheophyta</taxon>
        <taxon>Spermatophyta</taxon>
        <taxon>Magnoliopsida</taxon>
        <taxon>Liliopsida</taxon>
        <taxon>Zingiberales</taxon>
        <taxon>Musaceae</taxon>
        <taxon>Musa</taxon>
    </lineage>
</organism>
<accession>A0A804KAQ9</accession>
<dbReference type="EnsemblPlants" id="Ma08_t25650.1">
    <property type="protein sequence ID" value="Ma08_p25650.1"/>
    <property type="gene ID" value="Ma08_g25650"/>
</dbReference>
<dbReference type="Gene3D" id="1.25.10.10">
    <property type="entry name" value="Leucine-rich Repeat Variant"/>
    <property type="match status" value="1"/>
</dbReference>
<gene>
    <name evidence="4" type="ORF">GSMUA_86490.1</name>
</gene>
<dbReference type="GO" id="GO:0006417">
    <property type="term" value="P:regulation of translation"/>
    <property type="evidence" value="ECO:0007669"/>
    <property type="project" value="UniProtKB-KW"/>
</dbReference>
<evidence type="ECO:0000256" key="1">
    <source>
        <dbReference type="ARBA" id="ARBA00022737"/>
    </source>
</evidence>
<dbReference type="PROSITE" id="PS50302">
    <property type="entry name" value="PUM"/>
    <property type="match status" value="1"/>
</dbReference>
<dbReference type="OMA" id="MSEITFY"/>
<keyword evidence="2" id="KW-0810">Translation regulation</keyword>
<dbReference type="InParanoid" id="A0A804KAQ9"/>
<dbReference type="EMBL" id="HG996472">
    <property type="protein sequence ID" value="CAG1832729.1"/>
    <property type="molecule type" value="Genomic_DNA"/>
</dbReference>
<sequence length="94" mass="11011">MWWKNVCKFSTNKSEQKIILELLSKPQFELLPQDSYANYVIQSALTLATKGKLYAALVEAITPHSALRFNPYCRRIFSMIHLKQPCDDDMYYEC</sequence>
<evidence type="ECO:0000313" key="5">
    <source>
        <dbReference type="EnsemblPlants" id="Ma08_p25650.1"/>
    </source>
</evidence>
<dbReference type="SUPFAM" id="SSF48371">
    <property type="entry name" value="ARM repeat"/>
    <property type="match status" value="1"/>
</dbReference>
<name>A0A804KAQ9_MUSAM</name>
<dbReference type="InterPro" id="IPR011989">
    <property type="entry name" value="ARM-like"/>
</dbReference>
<reference evidence="4" key="1">
    <citation type="submission" date="2021-03" db="EMBL/GenBank/DDBJ databases">
        <authorList>
            <consortium name="Genoscope - CEA"/>
            <person name="William W."/>
        </authorList>
    </citation>
    <scope>NUCLEOTIDE SEQUENCE</scope>
    <source>
        <strain evidence="4">Doubled-haploid Pahang</strain>
    </source>
</reference>
<proteinExistence type="predicted"/>
<evidence type="ECO:0000313" key="4">
    <source>
        <dbReference type="EMBL" id="CAG1832729.1"/>
    </source>
</evidence>
<dbReference type="InterPro" id="IPR001313">
    <property type="entry name" value="Pumilio_RNA-bd_rpt"/>
</dbReference>
<evidence type="ECO:0000256" key="2">
    <source>
        <dbReference type="ARBA" id="ARBA00022845"/>
    </source>
</evidence>
<dbReference type="Proteomes" id="UP000012960">
    <property type="component" value="Unplaced"/>
</dbReference>
<evidence type="ECO:0000313" key="6">
    <source>
        <dbReference type="Proteomes" id="UP000012960"/>
    </source>
</evidence>
<feature type="repeat" description="Pumilio" evidence="3">
    <location>
        <begin position="21"/>
        <end position="59"/>
    </location>
</feature>
<dbReference type="GO" id="GO:0003723">
    <property type="term" value="F:RNA binding"/>
    <property type="evidence" value="ECO:0007669"/>
    <property type="project" value="InterPro"/>
</dbReference>
<protein>
    <submittedName>
        <fullName evidence="4">(wild Malaysian banana) hypothetical protein</fullName>
    </submittedName>
</protein>
<dbReference type="InterPro" id="IPR016024">
    <property type="entry name" value="ARM-type_fold"/>
</dbReference>
<keyword evidence="6" id="KW-1185">Reference proteome</keyword>
<keyword evidence="1" id="KW-0677">Repeat</keyword>
<dbReference type="Gramene" id="Ma08_t25650.1">
    <property type="protein sequence ID" value="Ma08_p25650.1"/>
    <property type="gene ID" value="Ma08_g25650"/>
</dbReference>
<dbReference type="AlphaFoldDB" id="A0A804KAQ9"/>
<evidence type="ECO:0000256" key="3">
    <source>
        <dbReference type="PROSITE-ProRule" id="PRU00317"/>
    </source>
</evidence>